<comment type="caution">
    <text evidence="1">The sequence shown here is derived from an EMBL/GenBank/DDBJ whole genome shotgun (WGS) entry which is preliminary data.</text>
</comment>
<dbReference type="Proteomes" id="UP000004277">
    <property type="component" value="Unassembled WGS sequence"/>
</dbReference>
<organism evidence="1 2">
    <name type="scientific">Imbroritus primus</name>
    <dbReference type="NCBI Taxonomy" id="3058603"/>
    <lineage>
        <taxon>Bacteria</taxon>
        <taxon>Pseudomonadati</taxon>
        <taxon>Pseudomonadota</taxon>
        <taxon>Betaproteobacteria</taxon>
        <taxon>Burkholderiales</taxon>
        <taxon>Burkholderiaceae</taxon>
        <taxon>Imbroritus</taxon>
    </lineage>
</organism>
<reference evidence="1" key="1">
    <citation type="submission" date="2019-05" db="EMBL/GenBank/DDBJ databases">
        <title>Revised genome assembly of Burkholderiaceae (previously Ralstonia) sp. PBA.</title>
        <authorList>
            <person name="Gan H.M."/>
        </authorList>
    </citation>
    <scope>NUCLEOTIDE SEQUENCE</scope>
    <source>
        <strain evidence="1">PBA</strain>
    </source>
</reference>
<gene>
    <name evidence="1" type="ORF">MW7_006825</name>
</gene>
<name>A0ACD3SQ66_9BURK</name>
<accession>A0ACD3SQ66</accession>
<evidence type="ECO:0000313" key="2">
    <source>
        <dbReference type="Proteomes" id="UP000004277"/>
    </source>
</evidence>
<dbReference type="EMBL" id="AKCV02000015">
    <property type="protein sequence ID" value="TMS58441.1"/>
    <property type="molecule type" value="Genomic_DNA"/>
</dbReference>
<sequence length="491" mass="52494">MHPSASPHPIAATASPDLWNHDLAPTQPAQRTWTAMHYAALWVSMVVSVPAYMLASGLMTEGMNWWQAVLTVFLGNVIVLVPMVLIGHAGAKHGIPFPVLARASFGVRGAQLPALLRAIVACGWFGIQTWLGGMAIYSIINVIGGNMLVGANLPGLGINGGQLGCFLLFWALHIWFITRGTESIKWMETWAAPVLILSGVGLVVWAYQQAGGFGPMLAAPSAFAPGGAKAGQFWGTFWPSLTAMVGYWATLALNIPDFTRFARSQRDQFVGQAIGLPIPMGLLALVAVLVTSATVAVYGQAIWDPVALTGKMGGVAVVLALVALIIATLTTNIAANVVSPAYDFSNIAPRRISFRTGGYITAGIGLAMFPWKILETTQGYIFTWLIGYGALLGPLAGIMLVDYFLLRRTRLNVPALFSASGEYAYRNGWNYAAVIALLLGALPNLPGFFKAAGFVASTAPLFETLYTYAWFVGLAISSVVYLLLMSRHRKA</sequence>
<keyword evidence="2" id="KW-1185">Reference proteome</keyword>
<protein>
    <submittedName>
        <fullName evidence="1">NCS1 family nucleobase:cation symporter-1</fullName>
    </submittedName>
</protein>
<evidence type="ECO:0000313" key="1">
    <source>
        <dbReference type="EMBL" id="TMS58441.1"/>
    </source>
</evidence>
<proteinExistence type="predicted"/>